<dbReference type="Gene3D" id="3.50.50.60">
    <property type="entry name" value="FAD/NAD(P)-binding domain"/>
    <property type="match status" value="1"/>
</dbReference>
<dbReference type="KEGG" id="bex:A11Q_438"/>
<accession>M4V643</accession>
<dbReference type="AlphaFoldDB" id="M4V643"/>
<dbReference type="InterPro" id="IPR006076">
    <property type="entry name" value="FAD-dep_OxRdtase"/>
</dbReference>
<dbReference type="HOGENOM" id="CLU_727194_0_0_7"/>
<dbReference type="PANTHER" id="PTHR13847">
    <property type="entry name" value="SARCOSINE DEHYDROGENASE-RELATED"/>
    <property type="match status" value="1"/>
</dbReference>
<protein>
    <recommendedName>
        <fullName evidence="1">FAD dependent oxidoreductase domain-containing protein</fullName>
    </recommendedName>
</protein>
<reference evidence="2 3" key="1">
    <citation type="journal article" date="2013" name="ISME J.">
        <title>By their genes ye shall know them: genomic signatures of predatory bacteria.</title>
        <authorList>
            <person name="Pasternak Z."/>
            <person name="Pietrokovski S."/>
            <person name="Rotem O."/>
            <person name="Gophna U."/>
            <person name="Lurie-Weinberger M.N."/>
            <person name="Jurkevitch E."/>
        </authorList>
    </citation>
    <scope>NUCLEOTIDE SEQUENCE [LARGE SCALE GENOMIC DNA]</scope>
    <source>
        <strain evidence="2 3">JSS</strain>
    </source>
</reference>
<dbReference type="STRING" id="1184267.A11Q_438"/>
<sequence length="390" mass="43496">MTISYWLDQSSKTSTAHYDALIIGAGIAGLSTAYWLKKENPNLKVAILDRQYLGAGASGRNAGFVTCGSAEHFNKLHEQFGLAKATEIWRFSERNRELLQQEIIQGHPEAVDFYQTGSCTVAPSVEDWSRYQTLAQTMLDAGIDVELIDEKYLAQHYGVRNFQGAIQYKHDGIIHPIKLLNLIRSKLSGVDFFEGQEVFHIEENSSAVLVKTNLQNFSAEKMFVCLNGYISQLLPEFKSKVKPQRGQVVVTEPLPAFVKGPCYLTKHLCYFRQLPTGELLVGGFRNHDLEAENTALDEATDLIQKALTEFTQSYFQNTQQVKINYRWSGVMGFTPDGQMLIGQHPLRQRVHVMAGCSGHGMGLSFVSAKTLVDSASGTPVPSHLDVARLF</sequence>
<feature type="domain" description="FAD dependent oxidoreductase" evidence="1">
    <location>
        <begin position="19"/>
        <end position="373"/>
    </location>
</feature>
<dbReference type="Pfam" id="PF01266">
    <property type="entry name" value="DAO"/>
    <property type="match status" value="1"/>
</dbReference>
<evidence type="ECO:0000259" key="1">
    <source>
        <dbReference type="Pfam" id="PF01266"/>
    </source>
</evidence>
<dbReference type="PATRIC" id="fig|1184267.3.peg.443"/>
<gene>
    <name evidence="2" type="ORF">A11Q_438</name>
</gene>
<dbReference type="SUPFAM" id="SSF51905">
    <property type="entry name" value="FAD/NAD(P)-binding domain"/>
    <property type="match status" value="1"/>
</dbReference>
<evidence type="ECO:0000313" key="3">
    <source>
        <dbReference type="Proteomes" id="UP000012040"/>
    </source>
</evidence>
<dbReference type="RefSeq" id="WP_015469148.1">
    <property type="nucleotide sequence ID" value="NC_020813.1"/>
</dbReference>
<dbReference type="EMBL" id="CP003537">
    <property type="protein sequence ID" value="AGH94658.1"/>
    <property type="molecule type" value="Genomic_DNA"/>
</dbReference>
<dbReference type="GO" id="GO:0005737">
    <property type="term" value="C:cytoplasm"/>
    <property type="evidence" value="ECO:0007669"/>
    <property type="project" value="TreeGrafter"/>
</dbReference>
<dbReference type="OrthoDB" id="5289781at2"/>
<name>M4V643_9BACT</name>
<dbReference type="eggNOG" id="COG0665">
    <property type="taxonomic scope" value="Bacteria"/>
</dbReference>
<evidence type="ECO:0000313" key="2">
    <source>
        <dbReference type="EMBL" id="AGH94658.1"/>
    </source>
</evidence>
<keyword evidence="3" id="KW-1185">Reference proteome</keyword>
<dbReference type="InterPro" id="IPR036188">
    <property type="entry name" value="FAD/NAD-bd_sf"/>
</dbReference>
<proteinExistence type="predicted"/>
<organism evidence="2 3">
    <name type="scientific">Pseudobdellovibrio exovorus JSS</name>
    <dbReference type="NCBI Taxonomy" id="1184267"/>
    <lineage>
        <taxon>Bacteria</taxon>
        <taxon>Pseudomonadati</taxon>
        <taxon>Bdellovibrionota</taxon>
        <taxon>Bdellovibrionia</taxon>
        <taxon>Bdellovibrionales</taxon>
        <taxon>Pseudobdellovibrionaceae</taxon>
        <taxon>Pseudobdellovibrio</taxon>
    </lineage>
</organism>
<dbReference type="Gene3D" id="3.30.9.10">
    <property type="entry name" value="D-Amino Acid Oxidase, subunit A, domain 2"/>
    <property type="match status" value="1"/>
</dbReference>
<dbReference type="Proteomes" id="UP000012040">
    <property type="component" value="Chromosome"/>
</dbReference>
<dbReference type="PANTHER" id="PTHR13847:SF281">
    <property type="entry name" value="FAD DEPENDENT OXIDOREDUCTASE DOMAIN-CONTAINING PROTEIN"/>
    <property type="match status" value="1"/>
</dbReference>